<dbReference type="InterPro" id="IPR050272">
    <property type="entry name" value="Isochorismatase-like_hydrls"/>
</dbReference>
<dbReference type="PANTHER" id="PTHR43540">
    <property type="entry name" value="PEROXYUREIDOACRYLATE/UREIDOACRYLATE AMIDOHYDROLASE-RELATED"/>
    <property type="match status" value="1"/>
</dbReference>
<dbReference type="RefSeq" id="WP_190786448.1">
    <property type="nucleotide sequence ID" value="NZ_JACXLC010000001.1"/>
</dbReference>
<dbReference type="CDD" id="cd00431">
    <property type="entry name" value="cysteine_hydrolases"/>
    <property type="match status" value="1"/>
</dbReference>
<name>A0ABR8KKP0_9SPHN</name>
<dbReference type="PANTHER" id="PTHR43540:SF16">
    <property type="entry name" value="ISOCHORISMATASE-LIKE DOMAIN-CONTAINING PROTEIN"/>
    <property type="match status" value="1"/>
</dbReference>
<dbReference type="Proteomes" id="UP000635384">
    <property type="component" value="Unassembled WGS sequence"/>
</dbReference>
<dbReference type="SUPFAM" id="SSF52499">
    <property type="entry name" value="Isochorismatase-like hydrolases"/>
    <property type="match status" value="1"/>
</dbReference>
<evidence type="ECO:0000256" key="1">
    <source>
        <dbReference type="ARBA" id="ARBA00022801"/>
    </source>
</evidence>
<comment type="caution">
    <text evidence="3">The sequence shown here is derived from an EMBL/GenBank/DDBJ whole genome shotgun (WGS) entry which is preliminary data.</text>
</comment>
<proteinExistence type="predicted"/>
<dbReference type="InterPro" id="IPR000868">
    <property type="entry name" value="Isochorismatase-like_dom"/>
</dbReference>
<dbReference type="GO" id="GO:0016787">
    <property type="term" value="F:hydrolase activity"/>
    <property type="evidence" value="ECO:0007669"/>
    <property type="project" value="UniProtKB-KW"/>
</dbReference>
<sequence length="207" mass="22735">MTDLPLDPSRTALIVIDPYNDFLSAGGKGWLLNRATIKALGTNANLERAIDYCRNNSIHICFAPHARYRKGLFDRRRYFNPSVYLARIFQTFARSGWGGKFRKSVSPEVGDFVASEHMVSSGFVGTDLHEHLASRNISRLLLCGCLSNTCVESTARSAIELGYDVTILSDALAAMTMADHRAAMESGFPVCADRVISVEQLVTGAAR</sequence>
<accession>A0ABR8KKP0</accession>
<dbReference type="Gene3D" id="3.40.50.850">
    <property type="entry name" value="Isochorismatase-like"/>
    <property type="match status" value="1"/>
</dbReference>
<keyword evidence="4" id="KW-1185">Reference proteome</keyword>
<dbReference type="InterPro" id="IPR036380">
    <property type="entry name" value="Isochorismatase-like_sf"/>
</dbReference>
<dbReference type="EMBL" id="JACXLC010000001">
    <property type="protein sequence ID" value="MBD2840861.1"/>
    <property type="molecule type" value="Genomic_DNA"/>
</dbReference>
<keyword evidence="1 3" id="KW-0378">Hydrolase</keyword>
<gene>
    <name evidence="3" type="ORF">IB285_01180</name>
</gene>
<organism evidence="3 4">
    <name type="scientific">Erythrobacter rubeus</name>
    <dbReference type="NCBI Taxonomy" id="2760803"/>
    <lineage>
        <taxon>Bacteria</taxon>
        <taxon>Pseudomonadati</taxon>
        <taxon>Pseudomonadota</taxon>
        <taxon>Alphaproteobacteria</taxon>
        <taxon>Sphingomonadales</taxon>
        <taxon>Erythrobacteraceae</taxon>
        <taxon>Erythrobacter/Porphyrobacter group</taxon>
        <taxon>Erythrobacter</taxon>
    </lineage>
</organism>
<evidence type="ECO:0000313" key="4">
    <source>
        <dbReference type="Proteomes" id="UP000635384"/>
    </source>
</evidence>
<evidence type="ECO:0000259" key="2">
    <source>
        <dbReference type="Pfam" id="PF00857"/>
    </source>
</evidence>
<reference evidence="3 4" key="1">
    <citation type="submission" date="2020-09" db="EMBL/GenBank/DDBJ databases">
        <authorList>
            <person name="Yoon J.-W."/>
        </authorList>
    </citation>
    <scope>NUCLEOTIDE SEQUENCE [LARGE SCALE GENOMIC DNA]</scope>
    <source>
        <strain evidence="3 4">KMU-140</strain>
    </source>
</reference>
<evidence type="ECO:0000313" key="3">
    <source>
        <dbReference type="EMBL" id="MBD2840861.1"/>
    </source>
</evidence>
<dbReference type="Pfam" id="PF00857">
    <property type="entry name" value="Isochorismatase"/>
    <property type="match status" value="1"/>
</dbReference>
<protein>
    <submittedName>
        <fullName evidence="3">Cysteine hydrolase</fullName>
    </submittedName>
</protein>
<feature type="domain" description="Isochorismatase-like" evidence="2">
    <location>
        <begin position="11"/>
        <end position="193"/>
    </location>
</feature>